<accession>A0A5J4RRY7</accession>
<keyword evidence="3" id="KW-0472">Membrane</keyword>
<dbReference type="InterPro" id="IPR011990">
    <property type="entry name" value="TPR-like_helical_dom_sf"/>
</dbReference>
<dbReference type="AlphaFoldDB" id="A0A5J4RRY7"/>
<keyword evidence="4" id="KW-0998">Cell outer membrane</keyword>
<organism evidence="6">
    <name type="scientific">termite gut metagenome</name>
    <dbReference type="NCBI Taxonomy" id="433724"/>
    <lineage>
        <taxon>unclassified sequences</taxon>
        <taxon>metagenomes</taxon>
        <taxon>organismal metagenomes</taxon>
    </lineage>
</organism>
<proteinExistence type="predicted"/>
<evidence type="ECO:0000259" key="5">
    <source>
        <dbReference type="Pfam" id="PF07980"/>
    </source>
</evidence>
<comment type="subcellular location">
    <subcellularLocation>
        <location evidence="1">Cell outer membrane</location>
    </subcellularLocation>
</comment>
<dbReference type="Gene3D" id="1.25.40.390">
    <property type="match status" value="1"/>
</dbReference>
<comment type="caution">
    <text evidence="6">The sequence shown here is derived from an EMBL/GenBank/DDBJ whole genome shotgun (WGS) entry which is preliminary data.</text>
</comment>
<protein>
    <recommendedName>
        <fullName evidence="5">RagB/SusD domain-containing protein</fullName>
    </recommendedName>
</protein>
<evidence type="ECO:0000256" key="2">
    <source>
        <dbReference type="ARBA" id="ARBA00022729"/>
    </source>
</evidence>
<evidence type="ECO:0000256" key="3">
    <source>
        <dbReference type="ARBA" id="ARBA00023136"/>
    </source>
</evidence>
<evidence type="ECO:0000256" key="1">
    <source>
        <dbReference type="ARBA" id="ARBA00004442"/>
    </source>
</evidence>
<dbReference type="InterPro" id="IPR012944">
    <property type="entry name" value="SusD_RagB_dom"/>
</dbReference>
<reference evidence="6" key="1">
    <citation type="submission" date="2019-03" db="EMBL/GenBank/DDBJ databases">
        <title>Single cell metagenomics reveals metabolic interactions within the superorganism composed of flagellate Streblomastix strix and complex community of Bacteroidetes bacteria on its surface.</title>
        <authorList>
            <person name="Treitli S.C."/>
            <person name="Kolisko M."/>
            <person name="Husnik F."/>
            <person name="Keeling P."/>
            <person name="Hampl V."/>
        </authorList>
    </citation>
    <scope>NUCLEOTIDE SEQUENCE</scope>
    <source>
        <strain evidence="6">STM</strain>
    </source>
</reference>
<gene>
    <name evidence="6" type="ORF">EZS27_015345</name>
</gene>
<dbReference type="GO" id="GO:0009279">
    <property type="term" value="C:cell outer membrane"/>
    <property type="evidence" value="ECO:0007669"/>
    <property type="project" value="UniProtKB-SubCell"/>
</dbReference>
<name>A0A5J4RRY7_9ZZZZ</name>
<sequence>LQSNATVYAYMQFKIKANDQPGVGHLNNFRSSEMYLIEAEANYFLGNESGAQNLLQELNKDTSRDPAYSCDKTGSDLLDEIKFYRAIELWGEGFDWFDAKRWGDAISRTSTDNGGNFIAALAVTISPESGNKWTWKLPQRETDYNDLLK</sequence>
<evidence type="ECO:0000256" key="4">
    <source>
        <dbReference type="ARBA" id="ARBA00023237"/>
    </source>
</evidence>
<feature type="non-terminal residue" evidence="6">
    <location>
        <position position="1"/>
    </location>
</feature>
<dbReference type="EMBL" id="SNRY01000785">
    <property type="protein sequence ID" value="KAA6336509.1"/>
    <property type="molecule type" value="Genomic_DNA"/>
</dbReference>
<dbReference type="SUPFAM" id="SSF48452">
    <property type="entry name" value="TPR-like"/>
    <property type="match status" value="1"/>
</dbReference>
<keyword evidence="2" id="KW-0732">Signal</keyword>
<feature type="domain" description="RagB/SusD" evidence="5">
    <location>
        <begin position="28"/>
        <end position="114"/>
    </location>
</feature>
<dbReference type="Pfam" id="PF07980">
    <property type="entry name" value="SusD_RagB"/>
    <property type="match status" value="1"/>
</dbReference>
<evidence type="ECO:0000313" key="6">
    <source>
        <dbReference type="EMBL" id="KAA6336509.1"/>
    </source>
</evidence>